<dbReference type="GO" id="GO:0006508">
    <property type="term" value="P:proteolysis"/>
    <property type="evidence" value="ECO:0007669"/>
    <property type="project" value="UniProtKB-KW"/>
</dbReference>
<keyword evidence="5" id="KW-0862">Zinc</keyword>
<dbReference type="SUPFAM" id="SSF52317">
    <property type="entry name" value="Class I glutamine amidotransferase-like"/>
    <property type="match status" value="1"/>
</dbReference>
<keyword evidence="3" id="KW-0645">Protease</keyword>
<sequence>MRRATVLVFLSLLAVSSLAASLPSPEAALGKAVGQDRVLASYEETVAYLRKLSELSPRVRVEELGATVSGRPMIAVVVSSPANMAKLEAIRRGWARLADPRQLNPAEREALLSDLPAGLLVTAGIHSTEVAGPQAVLLFAHELAAAGESSGLGQFLSRVVVFLVPSLNPDGQEAVVAWYQKHLGTPFEGSSPPFLYHPYAGHDNNRDFVFLTQPESRALNRFVYHRWHPQLFVDLHQMGPVGPRQFVPPFADPINTNLPPVIWRLTSHLGTLMSLRLEQAGKSGVVSGWTFDGHWIGGTRNTAWWKNIFGVLTETASAALATPIVVDTTDLRGGGKGLWEYQPQVNFPNPWRGGRWGLADAVGYQRELMRAALEFAATYRRDLLAETSHMAEQAVSSKSGFWGWVVPPEGDPGRRQRLVSLLVEAGAEALVAEEELRSGQLVVPAGSVLIPQAQPLARFLWEVLEPQEYPEIHPAPGADILVPYDVTAWNLPLMLGVNVQRLNEPPAGHKGPLPVDYGLFRGSVTGSVVAVPAHHLWLSRLANDALRAGLVPCRLGRSAGQGLAPGSLVLTGEAGKLAALFAGKPVVPVRLSQVPSDCSPLRSPRVGVLHPYTPVEDAGWLRWVLEQGGFAVTVVEPPQVTAGKLGEKLDVLVLPDLEPSRLVEGPAPGLVPLPPEYRVGLGKGGAQALREFVEAGGTVLAFERSAEWLAEAWGLPVSNALKGVGRSEFFAPGSLVTLELEADSPYAWGLPGQAAAMVEGAVAFAPRPTPEGAREVIARFPENPKVLSGFLRGEGHLRRKAAVLAFTVGKGKAVLFSFAPHFRGQTANLFPLVYNAVWLSSSTVQR</sequence>
<keyword evidence="6" id="KW-0482">Metalloprotease</keyword>
<evidence type="ECO:0000259" key="9">
    <source>
        <dbReference type="PROSITE" id="PS52035"/>
    </source>
</evidence>
<dbReference type="OrthoDB" id="9758209at2"/>
<dbReference type="GO" id="GO:0004181">
    <property type="term" value="F:metallocarboxypeptidase activity"/>
    <property type="evidence" value="ECO:0007669"/>
    <property type="project" value="InterPro"/>
</dbReference>
<keyword evidence="8" id="KW-0732">Signal</keyword>
<evidence type="ECO:0000256" key="2">
    <source>
        <dbReference type="ARBA" id="ARBA00005988"/>
    </source>
</evidence>
<accession>A0A062XT93</accession>
<comment type="caution">
    <text evidence="10">The sequence shown here is derived from an EMBL/GenBank/DDBJ whole genome shotgun (WGS) entry which is preliminary data.</text>
</comment>
<evidence type="ECO:0000256" key="3">
    <source>
        <dbReference type="ARBA" id="ARBA00022670"/>
    </source>
</evidence>
<feature type="domain" description="Peptidase M14" evidence="9">
    <location>
        <begin position="38"/>
        <end position="342"/>
    </location>
</feature>
<keyword evidence="4" id="KW-0378">Hydrolase</keyword>
<name>A0A062XT93_9BACT</name>
<evidence type="ECO:0000256" key="5">
    <source>
        <dbReference type="ARBA" id="ARBA00022833"/>
    </source>
</evidence>
<keyword evidence="11" id="KW-1185">Reference proteome</keyword>
<dbReference type="GO" id="GO:0005615">
    <property type="term" value="C:extracellular space"/>
    <property type="evidence" value="ECO:0007669"/>
    <property type="project" value="TreeGrafter"/>
</dbReference>
<dbReference type="PROSITE" id="PS52035">
    <property type="entry name" value="PEPTIDASE_M14"/>
    <property type="match status" value="1"/>
</dbReference>
<dbReference type="STRING" id="1312852.EG19_01380"/>
<dbReference type="AlphaFoldDB" id="A0A062XT93"/>
<dbReference type="CDD" id="cd06240">
    <property type="entry name" value="M14-like"/>
    <property type="match status" value="1"/>
</dbReference>
<dbReference type="Proteomes" id="UP000027284">
    <property type="component" value="Unassembled WGS sequence"/>
</dbReference>
<dbReference type="PANTHER" id="PTHR11705:SF143">
    <property type="entry name" value="SLL0236 PROTEIN"/>
    <property type="match status" value="1"/>
</dbReference>
<protein>
    <recommendedName>
        <fullName evidence="9">Peptidase M14 domain-containing protein</fullName>
    </recommendedName>
</protein>
<dbReference type="Pfam" id="PF00246">
    <property type="entry name" value="Peptidase_M14"/>
    <property type="match status" value="1"/>
</dbReference>
<comment type="cofactor">
    <cofactor evidence="1">
        <name>Zn(2+)</name>
        <dbReference type="ChEBI" id="CHEBI:29105"/>
    </cofactor>
</comment>
<evidence type="ECO:0000256" key="7">
    <source>
        <dbReference type="PROSITE-ProRule" id="PRU01379"/>
    </source>
</evidence>
<dbReference type="Gene3D" id="3.40.630.10">
    <property type="entry name" value="Zn peptidases"/>
    <property type="match status" value="1"/>
</dbReference>
<dbReference type="RefSeq" id="WP_038048414.1">
    <property type="nucleotide sequence ID" value="NZ_JMFG01000013.1"/>
</dbReference>
<dbReference type="InterPro" id="IPR029062">
    <property type="entry name" value="Class_I_gatase-like"/>
</dbReference>
<evidence type="ECO:0000256" key="4">
    <source>
        <dbReference type="ARBA" id="ARBA00022801"/>
    </source>
</evidence>
<dbReference type="SUPFAM" id="SSF53187">
    <property type="entry name" value="Zn-dependent exopeptidases"/>
    <property type="match status" value="1"/>
</dbReference>
<evidence type="ECO:0000313" key="10">
    <source>
        <dbReference type="EMBL" id="KDA54053.1"/>
    </source>
</evidence>
<proteinExistence type="inferred from homology"/>
<dbReference type="Gene3D" id="3.40.50.880">
    <property type="match status" value="1"/>
</dbReference>
<dbReference type="GO" id="GO:0008270">
    <property type="term" value="F:zinc ion binding"/>
    <property type="evidence" value="ECO:0007669"/>
    <property type="project" value="InterPro"/>
</dbReference>
<gene>
    <name evidence="10" type="ORF">EG19_01380</name>
</gene>
<dbReference type="PANTHER" id="PTHR11705">
    <property type="entry name" value="PROTEASE FAMILY M14 CARBOXYPEPTIDASE A,B"/>
    <property type="match status" value="1"/>
</dbReference>
<feature type="chain" id="PRO_5001616451" description="Peptidase M14 domain-containing protein" evidence="8">
    <location>
        <begin position="20"/>
        <end position="846"/>
    </location>
</feature>
<evidence type="ECO:0000256" key="6">
    <source>
        <dbReference type="ARBA" id="ARBA00023049"/>
    </source>
</evidence>
<feature type="active site" description="Proton donor/acceptor" evidence="7">
    <location>
        <position position="314"/>
    </location>
</feature>
<organism evidence="10 11">
    <name type="scientific">Thermoanaerobaculum aquaticum</name>
    <dbReference type="NCBI Taxonomy" id="1312852"/>
    <lineage>
        <taxon>Bacteria</taxon>
        <taxon>Pseudomonadati</taxon>
        <taxon>Acidobacteriota</taxon>
        <taxon>Thermoanaerobaculia</taxon>
        <taxon>Thermoanaerobaculales</taxon>
        <taxon>Thermoanaerobaculaceae</taxon>
        <taxon>Thermoanaerobaculum</taxon>
    </lineage>
</organism>
<dbReference type="SMART" id="SM00631">
    <property type="entry name" value="Zn_pept"/>
    <property type="match status" value="1"/>
</dbReference>
<dbReference type="InterPro" id="IPR000834">
    <property type="entry name" value="Peptidase_M14"/>
</dbReference>
<reference evidence="10 11" key="1">
    <citation type="submission" date="2014-04" db="EMBL/GenBank/DDBJ databases">
        <title>The Genome Sequence of Thermoanaerobaculum aquaticum MP-01, The First Cultivated Group 23 Acidobacterium.</title>
        <authorList>
            <person name="Stamps B.W."/>
            <person name="Losey N.A."/>
            <person name="Lawson P.A."/>
            <person name="Stevenson B.S."/>
        </authorList>
    </citation>
    <scope>NUCLEOTIDE SEQUENCE [LARGE SCALE GENOMIC DNA]</scope>
    <source>
        <strain evidence="10 11">MP-01</strain>
    </source>
</reference>
<evidence type="ECO:0000256" key="1">
    <source>
        <dbReference type="ARBA" id="ARBA00001947"/>
    </source>
</evidence>
<feature type="signal peptide" evidence="8">
    <location>
        <begin position="1"/>
        <end position="19"/>
    </location>
</feature>
<evidence type="ECO:0000256" key="8">
    <source>
        <dbReference type="SAM" id="SignalP"/>
    </source>
</evidence>
<comment type="similarity">
    <text evidence="2 7">Belongs to the peptidase M14 family.</text>
</comment>
<evidence type="ECO:0000313" key="11">
    <source>
        <dbReference type="Proteomes" id="UP000027284"/>
    </source>
</evidence>
<dbReference type="EMBL" id="JMFG01000013">
    <property type="protein sequence ID" value="KDA54053.1"/>
    <property type="molecule type" value="Genomic_DNA"/>
</dbReference>